<evidence type="ECO:0000259" key="3">
    <source>
        <dbReference type="SMART" id="SM00822"/>
    </source>
</evidence>
<proteinExistence type="inferred from homology"/>
<dbReference type="FunFam" id="3.40.50.720:FF:000084">
    <property type="entry name" value="Short-chain dehydrogenase reductase"/>
    <property type="match status" value="1"/>
</dbReference>
<dbReference type="PANTHER" id="PTHR43639:SF9">
    <property type="entry name" value="BLL5898 PROTEIN"/>
    <property type="match status" value="1"/>
</dbReference>
<sequence length="257" mass="26608">MAGKRVLVTGAAQGIGLGIARRFLAEGARVVLLDRDEAGLAEALRSLQLLREDSAADANALTEVCDLGDPAALEAAAERAMTRLGGLDVLVNNAGIAYREAFLDIPLAQWEAVFDVNVRAAFRLGQLAARRMIADGHGGAIVNMSSKNGLSGSGELAAYNASKAALILLGESMAVELAPHGIRVNAVAPGFVDTPLDRRLREQQGLPPVSARTPMGRAATIDEVAAACLYLASDEASFVTGATLRVDGGHLAAASEL</sequence>
<dbReference type="PRINTS" id="PR00080">
    <property type="entry name" value="SDRFAMILY"/>
</dbReference>
<dbReference type="PANTHER" id="PTHR43639">
    <property type="entry name" value="OXIDOREDUCTASE, SHORT-CHAIN DEHYDROGENASE/REDUCTASE FAMILY (AFU_ORTHOLOGUE AFUA_5G02870)"/>
    <property type="match status" value="1"/>
</dbReference>
<dbReference type="CDD" id="cd05233">
    <property type="entry name" value="SDR_c"/>
    <property type="match status" value="1"/>
</dbReference>
<evidence type="ECO:0000313" key="5">
    <source>
        <dbReference type="Proteomes" id="UP000621560"/>
    </source>
</evidence>
<dbReference type="Proteomes" id="UP000621560">
    <property type="component" value="Unassembled WGS sequence"/>
</dbReference>
<dbReference type="NCBIfam" id="NF005559">
    <property type="entry name" value="PRK07231.1"/>
    <property type="match status" value="1"/>
</dbReference>
<dbReference type="InterPro" id="IPR020904">
    <property type="entry name" value="Sc_DH/Rdtase_CS"/>
</dbReference>
<feature type="domain" description="Ketoreductase" evidence="3">
    <location>
        <begin position="4"/>
        <end position="190"/>
    </location>
</feature>
<dbReference type="SMART" id="SM00822">
    <property type="entry name" value="PKS_KR"/>
    <property type="match status" value="1"/>
</dbReference>
<name>A0A927GQF0_9BACL</name>
<dbReference type="GO" id="GO:0008206">
    <property type="term" value="P:bile acid metabolic process"/>
    <property type="evidence" value="ECO:0007669"/>
    <property type="project" value="UniProtKB-ARBA"/>
</dbReference>
<dbReference type="InterPro" id="IPR057326">
    <property type="entry name" value="KR_dom"/>
</dbReference>
<keyword evidence="2" id="KW-0560">Oxidoreductase</keyword>
<dbReference type="SUPFAM" id="SSF51735">
    <property type="entry name" value="NAD(P)-binding Rossmann-fold domains"/>
    <property type="match status" value="1"/>
</dbReference>
<reference evidence="4" key="1">
    <citation type="submission" date="2020-09" db="EMBL/GenBank/DDBJ databases">
        <title>A novel bacterium of genus Paenibacillus, isolated from South China Sea.</title>
        <authorList>
            <person name="Huang H."/>
            <person name="Mo K."/>
            <person name="Hu Y."/>
        </authorList>
    </citation>
    <scope>NUCLEOTIDE SEQUENCE</scope>
    <source>
        <strain evidence="4">IB182496</strain>
    </source>
</reference>
<keyword evidence="5" id="KW-1185">Reference proteome</keyword>
<evidence type="ECO:0000313" key="4">
    <source>
        <dbReference type="EMBL" id="MBD2843692.1"/>
    </source>
</evidence>
<protein>
    <submittedName>
        <fullName evidence="4">SDR family oxidoreductase</fullName>
    </submittedName>
</protein>
<dbReference type="InterPro" id="IPR002347">
    <property type="entry name" value="SDR_fam"/>
</dbReference>
<dbReference type="EMBL" id="JACXIZ010000003">
    <property type="protein sequence ID" value="MBD2843692.1"/>
    <property type="molecule type" value="Genomic_DNA"/>
</dbReference>
<gene>
    <name evidence="4" type="ORF">IDH44_00695</name>
</gene>
<dbReference type="Gene3D" id="3.40.50.720">
    <property type="entry name" value="NAD(P)-binding Rossmann-like Domain"/>
    <property type="match status" value="1"/>
</dbReference>
<comment type="similarity">
    <text evidence="1">Belongs to the short-chain dehydrogenases/reductases (SDR) family.</text>
</comment>
<dbReference type="PROSITE" id="PS00061">
    <property type="entry name" value="ADH_SHORT"/>
    <property type="match status" value="1"/>
</dbReference>
<evidence type="ECO:0000256" key="2">
    <source>
        <dbReference type="ARBA" id="ARBA00023002"/>
    </source>
</evidence>
<dbReference type="GO" id="GO:0016491">
    <property type="term" value="F:oxidoreductase activity"/>
    <property type="evidence" value="ECO:0007669"/>
    <property type="project" value="UniProtKB-KW"/>
</dbReference>
<dbReference type="PRINTS" id="PR00081">
    <property type="entry name" value="GDHRDH"/>
</dbReference>
<evidence type="ECO:0000256" key="1">
    <source>
        <dbReference type="ARBA" id="ARBA00006484"/>
    </source>
</evidence>
<accession>A0A927GQF0</accession>
<dbReference type="Pfam" id="PF13561">
    <property type="entry name" value="adh_short_C2"/>
    <property type="match status" value="1"/>
</dbReference>
<dbReference type="InterPro" id="IPR036291">
    <property type="entry name" value="NAD(P)-bd_dom_sf"/>
</dbReference>
<comment type="caution">
    <text evidence="4">The sequence shown here is derived from an EMBL/GenBank/DDBJ whole genome shotgun (WGS) entry which is preliminary data.</text>
</comment>
<dbReference type="AlphaFoldDB" id="A0A927GQF0"/>
<organism evidence="4 5">
    <name type="scientific">Paenibacillus sabuli</name>
    <dbReference type="NCBI Taxonomy" id="2772509"/>
    <lineage>
        <taxon>Bacteria</taxon>
        <taxon>Bacillati</taxon>
        <taxon>Bacillota</taxon>
        <taxon>Bacilli</taxon>
        <taxon>Bacillales</taxon>
        <taxon>Paenibacillaceae</taxon>
        <taxon>Paenibacillus</taxon>
    </lineage>
</organism>